<evidence type="ECO:0000256" key="1">
    <source>
        <dbReference type="SAM" id="MobiDB-lite"/>
    </source>
</evidence>
<protein>
    <submittedName>
        <fullName evidence="3">Uncharacterized protein</fullName>
    </submittedName>
</protein>
<accession>A0A914Z4L9</accession>
<dbReference type="WBParaSite" id="PSU_v2.g6935.t1">
    <property type="protein sequence ID" value="PSU_v2.g6935.t1"/>
    <property type="gene ID" value="PSU_v2.g6935"/>
</dbReference>
<feature type="compositionally biased region" description="Low complexity" evidence="1">
    <location>
        <begin position="86"/>
        <end position="96"/>
    </location>
</feature>
<reference evidence="3" key="1">
    <citation type="submission" date="2022-11" db="UniProtKB">
        <authorList>
            <consortium name="WormBaseParasite"/>
        </authorList>
    </citation>
    <scope>IDENTIFICATION</scope>
</reference>
<name>A0A914Z4L9_9BILA</name>
<proteinExistence type="predicted"/>
<evidence type="ECO:0000313" key="3">
    <source>
        <dbReference type="WBParaSite" id="PSU_v2.g6935.t1"/>
    </source>
</evidence>
<feature type="region of interest" description="Disordered" evidence="1">
    <location>
        <begin position="66"/>
        <end position="96"/>
    </location>
</feature>
<dbReference type="Proteomes" id="UP000887577">
    <property type="component" value="Unplaced"/>
</dbReference>
<organism evidence="2 3">
    <name type="scientific">Panagrolaimus superbus</name>
    <dbReference type="NCBI Taxonomy" id="310955"/>
    <lineage>
        <taxon>Eukaryota</taxon>
        <taxon>Metazoa</taxon>
        <taxon>Ecdysozoa</taxon>
        <taxon>Nematoda</taxon>
        <taxon>Chromadorea</taxon>
        <taxon>Rhabditida</taxon>
        <taxon>Tylenchina</taxon>
        <taxon>Panagrolaimomorpha</taxon>
        <taxon>Panagrolaimoidea</taxon>
        <taxon>Panagrolaimidae</taxon>
        <taxon>Panagrolaimus</taxon>
    </lineage>
</organism>
<keyword evidence="2" id="KW-1185">Reference proteome</keyword>
<dbReference type="AlphaFoldDB" id="A0A914Z4L9"/>
<evidence type="ECO:0000313" key="2">
    <source>
        <dbReference type="Proteomes" id="UP000887577"/>
    </source>
</evidence>
<sequence>MSAGKKVLELAEIMEKIKKEFKEFRELTEKEKANMEVKQEDYHIRFTKIPTGPLGLNLTGIVIDPRGNKLPGSGTVPVAGTRGKSSDSSGNDGSVGTTAAGGTSGFVCASVGYGISGKRKLPYPSGGAATTQKKTRLLKVKVFEGLKVCMYKGCEGLLIKMQL</sequence>